<feature type="transmembrane region" description="Helical" evidence="2">
    <location>
        <begin position="36"/>
        <end position="55"/>
    </location>
</feature>
<reference evidence="4" key="1">
    <citation type="journal article" date="2020" name="Stud. Mycol.">
        <title>101 Dothideomycetes genomes: A test case for predicting lifestyles and emergence of pathogens.</title>
        <authorList>
            <person name="Haridas S."/>
            <person name="Albert R."/>
            <person name="Binder M."/>
            <person name="Bloem J."/>
            <person name="LaButti K."/>
            <person name="Salamov A."/>
            <person name="Andreopoulos B."/>
            <person name="Baker S."/>
            <person name="Barry K."/>
            <person name="Bills G."/>
            <person name="Bluhm B."/>
            <person name="Cannon C."/>
            <person name="Castanera R."/>
            <person name="Culley D."/>
            <person name="Daum C."/>
            <person name="Ezra D."/>
            <person name="Gonzalez J."/>
            <person name="Henrissat B."/>
            <person name="Kuo A."/>
            <person name="Liang C."/>
            <person name="Lipzen A."/>
            <person name="Lutzoni F."/>
            <person name="Magnuson J."/>
            <person name="Mondo S."/>
            <person name="Nolan M."/>
            <person name="Ohm R."/>
            <person name="Pangilinan J."/>
            <person name="Park H.-J."/>
            <person name="Ramirez L."/>
            <person name="Alfaro M."/>
            <person name="Sun H."/>
            <person name="Tritt A."/>
            <person name="Yoshinaga Y."/>
            <person name="Zwiers L.-H."/>
            <person name="Turgeon B."/>
            <person name="Goodwin S."/>
            <person name="Spatafora J."/>
            <person name="Crous P."/>
            <person name="Grigoriev I."/>
        </authorList>
    </citation>
    <scope>NUCLEOTIDE SEQUENCE [LARGE SCALE GENOMIC DNA]</scope>
    <source>
        <strain evidence="4">CBS 304.66</strain>
    </source>
</reference>
<evidence type="ECO:0000313" key="3">
    <source>
        <dbReference type="EMBL" id="KAF2260788.1"/>
    </source>
</evidence>
<feature type="region of interest" description="Disordered" evidence="1">
    <location>
        <begin position="181"/>
        <end position="221"/>
    </location>
</feature>
<evidence type="ECO:0000256" key="2">
    <source>
        <dbReference type="SAM" id="Phobius"/>
    </source>
</evidence>
<sequence length="221" mass="24732">MARKPTIPVLRKIPILVYLPSFVLLLAAGIGFRTLAAALSIIPLSFSLLSSLFYLHRRRQSSSPKMTPALGLATLHPEDSDDDEANEKPVPRFLWAFTDLVLACMYLAALLPLWILESRKAGNAASSWGGTYKDPTAYFMVETYGSCGLIINMCIHAYLFFCAAVQFRFDRECPTCKAKRKERARPVMKKEGKGPKYSLLGDYREEAEAEGEENTRKSVEV</sequence>
<feature type="transmembrane region" description="Helical" evidence="2">
    <location>
        <begin position="12"/>
        <end position="30"/>
    </location>
</feature>
<dbReference type="AlphaFoldDB" id="A0A9P4N0S0"/>
<evidence type="ECO:0000313" key="4">
    <source>
        <dbReference type="Proteomes" id="UP000800093"/>
    </source>
</evidence>
<dbReference type="OrthoDB" id="5241710at2759"/>
<comment type="caution">
    <text evidence="3">The sequence shown here is derived from an EMBL/GenBank/DDBJ whole genome shotgun (WGS) entry which is preliminary data.</text>
</comment>
<organism evidence="3 4">
    <name type="scientific">Lojkania enalia</name>
    <dbReference type="NCBI Taxonomy" id="147567"/>
    <lineage>
        <taxon>Eukaryota</taxon>
        <taxon>Fungi</taxon>
        <taxon>Dikarya</taxon>
        <taxon>Ascomycota</taxon>
        <taxon>Pezizomycotina</taxon>
        <taxon>Dothideomycetes</taxon>
        <taxon>Pleosporomycetidae</taxon>
        <taxon>Pleosporales</taxon>
        <taxon>Pleosporales incertae sedis</taxon>
        <taxon>Lojkania</taxon>
    </lineage>
</organism>
<feature type="transmembrane region" description="Helical" evidence="2">
    <location>
        <begin position="93"/>
        <end position="116"/>
    </location>
</feature>
<keyword evidence="4" id="KW-1185">Reference proteome</keyword>
<keyword evidence="2" id="KW-1133">Transmembrane helix</keyword>
<evidence type="ECO:0000256" key="1">
    <source>
        <dbReference type="SAM" id="MobiDB-lite"/>
    </source>
</evidence>
<accession>A0A9P4N0S0</accession>
<protein>
    <submittedName>
        <fullName evidence="3">Uncharacterized protein</fullName>
    </submittedName>
</protein>
<keyword evidence="2" id="KW-0472">Membrane</keyword>
<feature type="compositionally biased region" description="Basic and acidic residues" evidence="1">
    <location>
        <begin position="184"/>
        <end position="194"/>
    </location>
</feature>
<name>A0A9P4N0S0_9PLEO</name>
<gene>
    <name evidence="3" type="ORF">CC78DRAFT_619976</name>
</gene>
<dbReference type="Proteomes" id="UP000800093">
    <property type="component" value="Unassembled WGS sequence"/>
</dbReference>
<dbReference type="EMBL" id="ML986673">
    <property type="protein sequence ID" value="KAF2260788.1"/>
    <property type="molecule type" value="Genomic_DNA"/>
</dbReference>
<proteinExistence type="predicted"/>
<feature type="transmembrane region" description="Helical" evidence="2">
    <location>
        <begin position="136"/>
        <end position="161"/>
    </location>
</feature>
<keyword evidence="2" id="KW-0812">Transmembrane</keyword>